<dbReference type="PRINTS" id="PR00411">
    <property type="entry name" value="PNDRDTASEI"/>
</dbReference>
<evidence type="ECO:0000256" key="3">
    <source>
        <dbReference type="ARBA" id="ARBA00012608"/>
    </source>
</evidence>
<dbReference type="InterPro" id="IPR023753">
    <property type="entry name" value="FAD/NAD-binding_dom"/>
</dbReference>
<feature type="domain" description="Pyridine nucleotide-disulphide oxidoreductase dimerisation" evidence="17">
    <location>
        <begin position="345"/>
        <end position="454"/>
    </location>
</feature>
<dbReference type="GO" id="GO:0005737">
    <property type="term" value="C:cytoplasm"/>
    <property type="evidence" value="ECO:0007669"/>
    <property type="project" value="UniProtKB-SubCell"/>
</dbReference>
<evidence type="ECO:0000256" key="4">
    <source>
        <dbReference type="ARBA" id="ARBA00016961"/>
    </source>
</evidence>
<name>A0A0M8KBT2_9CHLR</name>
<evidence type="ECO:0000313" key="20">
    <source>
        <dbReference type="EMBL" id="KPL89600.1"/>
    </source>
</evidence>
<feature type="disulfide bond" description="Redox-active" evidence="15">
    <location>
        <begin position="42"/>
        <end position="47"/>
    </location>
</feature>
<feature type="binding site" evidence="14">
    <location>
        <position position="310"/>
    </location>
    <ligand>
        <name>FAD</name>
        <dbReference type="ChEBI" id="CHEBI:57692"/>
    </ligand>
</feature>
<dbReference type="InterPro" id="IPR016156">
    <property type="entry name" value="FAD/NAD-linked_Rdtase_dimer_sf"/>
</dbReference>
<evidence type="ECO:0000256" key="10">
    <source>
        <dbReference type="ARBA" id="ARBA00023157"/>
    </source>
</evidence>
<dbReference type="EMBL" id="BBZA01000278">
    <property type="protein sequence ID" value="GAP64549.1"/>
    <property type="molecule type" value="Genomic_DNA"/>
</dbReference>
<evidence type="ECO:0000256" key="7">
    <source>
        <dbReference type="ARBA" id="ARBA00022827"/>
    </source>
</evidence>
<feature type="binding site" evidence="14">
    <location>
        <position position="269"/>
    </location>
    <ligand>
        <name>NAD(+)</name>
        <dbReference type="ChEBI" id="CHEBI:57540"/>
    </ligand>
</feature>
<keyword evidence="5" id="KW-0963">Cytoplasm</keyword>
<evidence type="ECO:0000313" key="19">
    <source>
        <dbReference type="EMBL" id="GAP64549.1"/>
    </source>
</evidence>
<dbReference type="InterPro" id="IPR036188">
    <property type="entry name" value="FAD/NAD-bd_sf"/>
</dbReference>
<feature type="domain" description="FAD/NAD(P)-binding" evidence="18">
    <location>
        <begin position="5"/>
        <end position="325"/>
    </location>
</feature>
<evidence type="ECO:0000256" key="13">
    <source>
        <dbReference type="PIRSR" id="PIRSR000350-2"/>
    </source>
</evidence>
<evidence type="ECO:0000259" key="17">
    <source>
        <dbReference type="Pfam" id="PF02852"/>
    </source>
</evidence>
<keyword evidence="6 16" id="KW-0285">Flavoprotein</keyword>
<dbReference type="EC" id="1.8.1.4" evidence="3 16"/>
<gene>
    <name evidence="19" type="ORF">ARMA_2972</name>
    <name evidence="20" type="ORF">SE16_04065</name>
</gene>
<dbReference type="Gene3D" id="3.50.50.60">
    <property type="entry name" value="FAD/NAD(P)-binding domain"/>
    <property type="match status" value="2"/>
</dbReference>
<dbReference type="GO" id="GO:0004148">
    <property type="term" value="F:dihydrolipoyl dehydrogenase (NADH) activity"/>
    <property type="evidence" value="ECO:0007669"/>
    <property type="project" value="UniProtKB-EC"/>
</dbReference>
<evidence type="ECO:0000259" key="18">
    <source>
        <dbReference type="Pfam" id="PF07992"/>
    </source>
</evidence>
<dbReference type="SUPFAM" id="SSF51905">
    <property type="entry name" value="FAD/NAD(P)-binding domain"/>
    <property type="match status" value="1"/>
</dbReference>
<comment type="caution">
    <text evidence="19">The sequence shown here is derived from an EMBL/GenBank/DDBJ whole genome shotgun (WGS) entry which is preliminary data.</text>
</comment>
<sequence length="464" mass="49999">MAEQYDLLVLGAGPGGYVAAIRAAQNGLKVGCIERENLGGVCLNWGCIPSKALIKNAELVSLINNRAKEFGFSFDNFVADYTKAIDRSRRVVKRLTGGIGFLFKKYGVEHIQGTGRLVDANTIEVDGTRYTAKHIIIATGARARTLPGIEVDGEYVQTYREAIVDKRVPKSMVIIGAGAIGMEFGYVMNAYGADVTIVEFLPRLLPLEDEEISKEVEKAYKKQGIKYMTSSKVTSVVREGDMLKVTVEPAQGGGDATVLEVERVLVAVGIQPNTAGIGLETVGIATDERGFIQIDDYMRTNIPHIFAIGDVTGKLPLAHVASHQGIVVADYLAGKHVHTLDYTMMPRATYCNPQVASMGLTEQQAREQGYDIKVGKFPFSANGKALGLGEGEGFVKIIADARIGEILGAHMVGPEVTELIAEFTIARELESTPLEIADAVHPHPTLSEVIAEAALATEGNPIHF</sequence>
<comment type="similarity">
    <text evidence="2 16">Belongs to the class-I pyridine nucleotide-disulfide oxidoreductase family.</text>
</comment>
<dbReference type="PRINTS" id="PR00368">
    <property type="entry name" value="FADPNR"/>
</dbReference>
<accession>A0A0M8KBT2</accession>
<dbReference type="AlphaFoldDB" id="A0A0M8KBT2"/>
<feature type="binding site" evidence="14">
    <location>
        <begin position="176"/>
        <end position="183"/>
    </location>
    <ligand>
        <name>NAD(+)</name>
        <dbReference type="ChEBI" id="CHEBI:57540"/>
    </ligand>
</feature>
<dbReference type="RefSeq" id="WP_054494223.1">
    <property type="nucleotide sequence ID" value="NZ_BBZA01000278.1"/>
</dbReference>
<evidence type="ECO:0000256" key="9">
    <source>
        <dbReference type="ARBA" id="ARBA00023027"/>
    </source>
</evidence>
<evidence type="ECO:0000256" key="5">
    <source>
        <dbReference type="ARBA" id="ARBA00022490"/>
    </source>
</evidence>
<dbReference type="InterPro" id="IPR004099">
    <property type="entry name" value="Pyr_nucl-diS_OxRdtase_dimer"/>
</dbReference>
<evidence type="ECO:0000256" key="1">
    <source>
        <dbReference type="ARBA" id="ARBA00004496"/>
    </source>
</evidence>
<reference evidence="20 22" key="2">
    <citation type="submission" date="2015-07" db="EMBL/GenBank/DDBJ databases">
        <title>Whole genome sequence of Ardenticatena maritima DSM 23922.</title>
        <authorList>
            <person name="Hemp J."/>
            <person name="Ward L.M."/>
            <person name="Pace L.A."/>
            <person name="Fischer W.W."/>
        </authorList>
    </citation>
    <scope>NUCLEOTIDE SEQUENCE [LARGE SCALE GENOMIC DNA]</scope>
    <source>
        <strain evidence="20 22">110S</strain>
    </source>
</reference>
<comment type="catalytic activity">
    <reaction evidence="12 16">
        <text>N(6)-[(R)-dihydrolipoyl]-L-lysyl-[protein] + NAD(+) = N(6)-[(R)-lipoyl]-L-lysyl-[protein] + NADH + H(+)</text>
        <dbReference type="Rhea" id="RHEA:15045"/>
        <dbReference type="Rhea" id="RHEA-COMP:10474"/>
        <dbReference type="Rhea" id="RHEA-COMP:10475"/>
        <dbReference type="ChEBI" id="CHEBI:15378"/>
        <dbReference type="ChEBI" id="CHEBI:57540"/>
        <dbReference type="ChEBI" id="CHEBI:57945"/>
        <dbReference type="ChEBI" id="CHEBI:83099"/>
        <dbReference type="ChEBI" id="CHEBI:83100"/>
        <dbReference type="EC" id="1.8.1.4"/>
    </reaction>
</comment>
<feature type="active site" description="Proton acceptor" evidence="13">
    <location>
        <position position="443"/>
    </location>
</feature>
<comment type="subcellular location">
    <subcellularLocation>
        <location evidence="1">Cytoplasm</location>
    </subcellularLocation>
</comment>
<dbReference type="FunCoup" id="A0A0M8KBT2">
    <property type="interactions" value="260"/>
</dbReference>
<keyword evidence="14" id="KW-0547">Nucleotide-binding</keyword>
<comment type="miscellaneous">
    <text evidence="16">The active site is a redox-active disulfide bond.</text>
</comment>
<protein>
    <recommendedName>
        <fullName evidence="4 16">Dihydrolipoyl dehydrogenase</fullName>
        <ecNumber evidence="3 16">1.8.1.4</ecNumber>
    </recommendedName>
</protein>
<dbReference type="GO" id="GO:0050660">
    <property type="term" value="F:flavin adenine dinucleotide binding"/>
    <property type="evidence" value="ECO:0007669"/>
    <property type="project" value="InterPro"/>
</dbReference>
<dbReference type="STRING" id="872965.SE16_04065"/>
<dbReference type="PROSITE" id="PS00076">
    <property type="entry name" value="PYRIDINE_REDOX_1"/>
    <property type="match status" value="1"/>
</dbReference>
<dbReference type="SUPFAM" id="SSF55424">
    <property type="entry name" value="FAD/NAD-linked reductases, dimerisation (C-terminal) domain"/>
    <property type="match status" value="1"/>
</dbReference>
<dbReference type="PATRIC" id="fig|872965.6.peg.784"/>
<dbReference type="InterPro" id="IPR001100">
    <property type="entry name" value="Pyr_nuc-diS_OxRdtase"/>
</dbReference>
<evidence type="ECO:0000313" key="22">
    <source>
        <dbReference type="Proteomes" id="UP000050502"/>
    </source>
</evidence>
<reference evidence="19" key="1">
    <citation type="journal article" date="2015" name="Genome Announc.">
        <title>Draft Genome Sequence of a Heterotrophic Facultative Anaerobic Thermophilic Bacterium, Ardenticatena maritima Strain 110ST.</title>
        <authorList>
            <person name="Kawaichi S."/>
            <person name="Yoshida T."/>
            <person name="Sako Y."/>
            <person name="Nakamura R."/>
        </authorList>
    </citation>
    <scope>NUCLEOTIDE SEQUENCE [LARGE SCALE GENOMIC DNA]</scope>
    <source>
        <strain evidence="19">110S</strain>
    </source>
</reference>
<dbReference type="PIRSF" id="PIRSF000350">
    <property type="entry name" value="Mercury_reductase_MerA"/>
    <property type="match status" value="1"/>
</dbReference>
<dbReference type="PANTHER" id="PTHR22912:SF217">
    <property type="entry name" value="DIHYDROLIPOYL DEHYDROGENASE"/>
    <property type="match status" value="1"/>
</dbReference>
<feature type="binding site" evidence="14">
    <location>
        <position position="115"/>
    </location>
    <ligand>
        <name>FAD</name>
        <dbReference type="ChEBI" id="CHEBI:57692"/>
    </ligand>
</feature>
<dbReference type="Pfam" id="PF02852">
    <property type="entry name" value="Pyr_redox_dim"/>
    <property type="match status" value="1"/>
</dbReference>
<dbReference type="Gene3D" id="3.30.390.30">
    <property type="match status" value="1"/>
</dbReference>
<dbReference type="InterPro" id="IPR012999">
    <property type="entry name" value="Pyr_OxRdtase_I_AS"/>
</dbReference>
<evidence type="ECO:0000256" key="2">
    <source>
        <dbReference type="ARBA" id="ARBA00007532"/>
    </source>
</evidence>
<feature type="binding site" evidence="14">
    <location>
        <position position="199"/>
    </location>
    <ligand>
        <name>NAD(+)</name>
        <dbReference type="ChEBI" id="CHEBI:57540"/>
    </ligand>
</feature>
<dbReference type="Pfam" id="PF07992">
    <property type="entry name" value="Pyr_redox_2"/>
    <property type="match status" value="1"/>
</dbReference>
<evidence type="ECO:0000256" key="11">
    <source>
        <dbReference type="ARBA" id="ARBA00023284"/>
    </source>
</evidence>
<keyword evidence="11 16" id="KW-0676">Redox-active center</keyword>
<feature type="binding site" evidence="14">
    <location>
        <position position="51"/>
    </location>
    <ligand>
        <name>FAD</name>
        <dbReference type="ChEBI" id="CHEBI:57692"/>
    </ligand>
</feature>
<keyword evidence="10" id="KW-1015">Disulfide bond</keyword>
<keyword evidence="8 16" id="KW-0560">Oxidoreductase</keyword>
<dbReference type="EMBL" id="LGKN01000003">
    <property type="protein sequence ID" value="KPL89600.1"/>
    <property type="molecule type" value="Genomic_DNA"/>
</dbReference>
<evidence type="ECO:0000313" key="21">
    <source>
        <dbReference type="Proteomes" id="UP000037784"/>
    </source>
</evidence>
<comment type="cofactor">
    <cofactor evidence="14 16">
        <name>FAD</name>
        <dbReference type="ChEBI" id="CHEBI:57692"/>
    </cofactor>
    <text evidence="14 16">Binds 1 FAD per subunit.</text>
</comment>
<evidence type="ECO:0000256" key="12">
    <source>
        <dbReference type="ARBA" id="ARBA00049187"/>
    </source>
</evidence>
<dbReference type="InterPro" id="IPR050151">
    <property type="entry name" value="Class-I_Pyr_Nuc-Dis_Oxidored"/>
</dbReference>
<dbReference type="FunFam" id="3.30.390.30:FF:000001">
    <property type="entry name" value="Dihydrolipoyl dehydrogenase"/>
    <property type="match status" value="1"/>
</dbReference>
<evidence type="ECO:0000256" key="6">
    <source>
        <dbReference type="ARBA" id="ARBA00022630"/>
    </source>
</evidence>
<dbReference type="OrthoDB" id="9800167at2"/>
<dbReference type="PANTHER" id="PTHR22912">
    <property type="entry name" value="DISULFIDE OXIDOREDUCTASE"/>
    <property type="match status" value="1"/>
</dbReference>
<evidence type="ECO:0000256" key="16">
    <source>
        <dbReference type="RuleBase" id="RU003692"/>
    </source>
</evidence>
<keyword evidence="7 14" id="KW-0274">FAD</keyword>
<reference evidence="21" key="3">
    <citation type="submission" date="2015-08" db="EMBL/GenBank/DDBJ databases">
        <title>Draft Genome Sequence of a Heterotrophic Facultative Anaerobic Bacterium Ardenticatena maritima Strain 110S.</title>
        <authorList>
            <person name="Kawaichi S."/>
            <person name="Yoshida T."/>
            <person name="Sako Y."/>
            <person name="Nakamura R."/>
        </authorList>
    </citation>
    <scope>NUCLEOTIDE SEQUENCE [LARGE SCALE GENOMIC DNA]</scope>
    <source>
        <strain evidence="21">110S</strain>
    </source>
</reference>
<evidence type="ECO:0000256" key="15">
    <source>
        <dbReference type="PIRSR" id="PIRSR000350-4"/>
    </source>
</evidence>
<proteinExistence type="inferred from homology"/>
<keyword evidence="21" id="KW-1185">Reference proteome</keyword>
<organism evidence="19 21">
    <name type="scientific">Ardenticatena maritima</name>
    <dbReference type="NCBI Taxonomy" id="872965"/>
    <lineage>
        <taxon>Bacteria</taxon>
        <taxon>Bacillati</taxon>
        <taxon>Chloroflexota</taxon>
        <taxon>Ardenticatenia</taxon>
        <taxon>Ardenticatenales</taxon>
        <taxon>Ardenticatenaceae</taxon>
        <taxon>Ardenticatena</taxon>
    </lineage>
</organism>
<dbReference type="Proteomes" id="UP000037784">
    <property type="component" value="Unassembled WGS sequence"/>
</dbReference>
<dbReference type="InterPro" id="IPR006258">
    <property type="entry name" value="Lipoamide_DH"/>
</dbReference>
<dbReference type="Proteomes" id="UP000050502">
    <property type="component" value="Unassembled WGS sequence"/>
</dbReference>
<evidence type="ECO:0000256" key="8">
    <source>
        <dbReference type="ARBA" id="ARBA00023002"/>
    </source>
</evidence>
<dbReference type="NCBIfam" id="TIGR01350">
    <property type="entry name" value="lipoamide_DH"/>
    <property type="match status" value="1"/>
</dbReference>
<evidence type="ECO:0000256" key="14">
    <source>
        <dbReference type="PIRSR" id="PIRSR000350-3"/>
    </source>
</evidence>
<keyword evidence="9 14" id="KW-0520">NAD</keyword>
<dbReference type="GO" id="GO:0006103">
    <property type="term" value="P:2-oxoglutarate metabolic process"/>
    <property type="evidence" value="ECO:0007669"/>
    <property type="project" value="TreeGrafter"/>
</dbReference>